<reference evidence="2" key="2">
    <citation type="journal article" date="2023" name="Microbiol Resour">
        <title>Decontamination and Annotation of the Draft Genome Sequence of the Oomycete Lagenidium giganteum ARSEF 373.</title>
        <authorList>
            <person name="Morgan W.R."/>
            <person name="Tartar A."/>
        </authorList>
    </citation>
    <scope>NUCLEOTIDE SEQUENCE</scope>
    <source>
        <strain evidence="2">ARSEF 373</strain>
    </source>
</reference>
<feature type="region of interest" description="Disordered" evidence="1">
    <location>
        <begin position="152"/>
        <end position="177"/>
    </location>
</feature>
<gene>
    <name evidence="2" type="ORF">N0F65_012222</name>
</gene>
<dbReference type="EMBL" id="DAKRPA010000006">
    <property type="protein sequence ID" value="DBA04639.1"/>
    <property type="molecule type" value="Genomic_DNA"/>
</dbReference>
<proteinExistence type="predicted"/>
<accession>A0AAV2ZIP1</accession>
<evidence type="ECO:0000313" key="2">
    <source>
        <dbReference type="EMBL" id="DBA04639.1"/>
    </source>
</evidence>
<comment type="caution">
    <text evidence="2">The sequence shown here is derived from an EMBL/GenBank/DDBJ whole genome shotgun (WGS) entry which is preliminary data.</text>
</comment>
<protein>
    <submittedName>
        <fullName evidence="2">Uncharacterized protein</fullName>
    </submittedName>
</protein>
<evidence type="ECO:0000256" key="1">
    <source>
        <dbReference type="SAM" id="MobiDB-lite"/>
    </source>
</evidence>
<name>A0AAV2ZIP1_9STRA</name>
<feature type="region of interest" description="Disordered" evidence="1">
    <location>
        <begin position="1"/>
        <end position="24"/>
    </location>
</feature>
<dbReference type="AlphaFoldDB" id="A0AAV2ZIP1"/>
<dbReference type="Proteomes" id="UP001146120">
    <property type="component" value="Unassembled WGS sequence"/>
</dbReference>
<keyword evidence="3" id="KW-1185">Reference proteome</keyword>
<reference evidence="2" key="1">
    <citation type="submission" date="2022-11" db="EMBL/GenBank/DDBJ databases">
        <authorList>
            <person name="Morgan W.R."/>
            <person name="Tartar A."/>
        </authorList>
    </citation>
    <scope>NUCLEOTIDE SEQUENCE</scope>
    <source>
        <strain evidence="2">ARSEF 373</strain>
    </source>
</reference>
<sequence>MTSVPTQKSIAPSSTSQHLQGLWTRKSTTAEPKNAAQYFNHVAEVVRINEDLTALRRYNLKRRYQVHYQGYEAVLNRKKRADIKNTPTTSTFLSTRPSVTGAQTPPYISPFQSIARAKSPVKHNSMPSAAAIAAAAAAAAVAASAANSASAPATTSTAVSTTASKPSPSPASAPAAAPVRVAPAAATPKRADFTLGTSILIRHTPDLVACGARNLVGKTGRIVTVPQLYGQELYSVYIDEHETIFQVPFNALVLVPSTTSAVAAAAAAASAAANTAKNAITQQQPALAPVQSRPGPTLEEIKMEHSFQLHRLMQQQYREIQVLQQQYAECRLVNPAALPAIQKELSKLRLVHLSQVQTLKSKQALDLLGK</sequence>
<evidence type="ECO:0000313" key="3">
    <source>
        <dbReference type="Proteomes" id="UP001146120"/>
    </source>
</evidence>
<organism evidence="2 3">
    <name type="scientific">Lagenidium giganteum</name>
    <dbReference type="NCBI Taxonomy" id="4803"/>
    <lineage>
        <taxon>Eukaryota</taxon>
        <taxon>Sar</taxon>
        <taxon>Stramenopiles</taxon>
        <taxon>Oomycota</taxon>
        <taxon>Peronosporomycetes</taxon>
        <taxon>Pythiales</taxon>
        <taxon>Pythiaceae</taxon>
    </lineage>
</organism>